<proteinExistence type="predicted"/>
<dbReference type="OrthoDB" id="7631574at2"/>
<feature type="domain" description="Response regulatory" evidence="2">
    <location>
        <begin position="7"/>
        <end position="128"/>
    </location>
</feature>
<dbReference type="PROSITE" id="PS50110">
    <property type="entry name" value="RESPONSE_REGULATORY"/>
    <property type="match status" value="1"/>
</dbReference>
<dbReference type="SUPFAM" id="SSF52172">
    <property type="entry name" value="CheY-like"/>
    <property type="match status" value="1"/>
</dbReference>
<dbReference type="InterPro" id="IPR011006">
    <property type="entry name" value="CheY-like_superfamily"/>
</dbReference>
<dbReference type="STRING" id="1685010.A0O34_04435"/>
<name>A0A172XSL3_9FLAO</name>
<organism evidence="3 4">
    <name type="scientific">Chryseobacterium glaciei</name>
    <dbReference type="NCBI Taxonomy" id="1685010"/>
    <lineage>
        <taxon>Bacteria</taxon>
        <taxon>Pseudomonadati</taxon>
        <taxon>Bacteroidota</taxon>
        <taxon>Flavobacteriia</taxon>
        <taxon>Flavobacteriales</taxon>
        <taxon>Weeksellaceae</taxon>
        <taxon>Chryseobacterium group</taxon>
        <taxon>Chryseobacterium</taxon>
    </lineage>
</organism>
<gene>
    <name evidence="3" type="ORF">A0O34_04435</name>
</gene>
<comment type="caution">
    <text evidence="1">Lacks conserved residue(s) required for the propagation of feature annotation.</text>
</comment>
<dbReference type="Proteomes" id="UP000077824">
    <property type="component" value="Chromosome"/>
</dbReference>
<accession>A0A172XSL3</accession>
<dbReference type="KEGG" id="chh:A0O34_04435"/>
<evidence type="ECO:0000259" key="2">
    <source>
        <dbReference type="PROSITE" id="PS50110"/>
    </source>
</evidence>
<dbReference type="EMBL" id="CP015199">
    <property type="protein sequence ID" value="ANF49832.1"/>
    <property type="molecule type" value="Genomic_DNA"/>
</dbReference>
<dbReference type="GO" id="GO:0000160">
    <property type="term" value="P:phosphorelay signal transduction system"/>
    <property type="evidence" value="ECO:0007669"/>
    <property type="project" value="InterPro"/>
</dbReference>
<reference evidence="3 4" key="1">
    <citation type="submission" date="2016-04" db="EMBL/GenBank/DDBJ databases">
        <title>Complete Genome Sequence of Chryseobacterium sp. IHBB 10212.</title>
        <authorList>
            <person name="Pal M."/>
            <person name="Swarnkar M.K."/>
            <person name="Kaushal K."/>
            <person name="Chhibber S."/>
            <person name="Singh A.K."/>
            <person name="Gulati A."/>
        </authorList>
    </citation>
    <scope>NUCLEOTIDE SEQUENCE [LARGE SCALE GENOMIC DNA]</scope>
    <source>
        <strain evidence="3 4">IHBB 10212</strain>
    </source>
</reference>
<evidence type="ECO:0000313" key="3">
    <source>
        <dbReference type="EMBL" id="ANF49832.1"/>
    </source>
</evidence>
<evidence type="ECO:0000256" key="1">
    <source>
        <dbReference type="PROSITE-ProRule" id="PRU00169"/>
    </source>
</evidence>
<protein>
    <submittedName>
        <fullName evidence="3">Transcriptional regulator</fullName>
    </submittedName>
</protein>
<dbReference type="AlphaFoldDB" id="A0A172XSL3"/>
<dbReference type="RefSeq" id="WP_066751727.1">
    <property type="nucleotide sequence ID" value="NZ_CP015199.1"/>
</dbReference>
<sequence>MNREYLSVILVDDDEGNRILFKNIFKELKIGVKVQSFGNGANLMEYLNSKEAQIPEILFMNYHISQKNSLECISEIKIDFRFDNMVTAIYSENLSENEVEDVFVNGANIFIKKKDDYNAMKKVLSDVITINWQYYTSGLNRDNFIMKVL</sequence>
<evidence type="ECO:0000313" key="4">
    <source>
        <dbReference type="Proteomes" id="UP000077824"/>
    </source>
</evidence>
<dbReference type="Gene3D" id="3.40.50.2300">
    <property type="match status" value="1"/>
</dbReference>
<dbReference type="InterPro" id="IPR001789">
    <property type="entry name" value="Sig_transdc_resp-reg_receiver"/>
</dbReference>
<keyword evidence="4" id="KW-1185">Reference proteome</keyword>
<dbReference type="Pfam" id="PF00072">
    <property type="entry name" value="Response_reg"/>
    <property type="match status" value="1"/>
</dbReference>